<dbReference type="PANTHER" id="PTHR33096">
    <property type="entry name" value="CXC2 DOMAIN-CONTAINING PROTEIN"/>
    <property type="match status" value="1"/>
</dbReference>
<organism evidence="1 2">
    <name type="scientific">Mycena belliarum</name>
    <dbReference type="NCBI Taxonomy" id="1033014"/>
    <lineage>
        <taxon>Eukaryota</taxon>
        <taxon>Fungi</taxon>
        <taxon>Dikarya</taxon>
        <taxon>Basidiomycota</taxon>
        <taxon>Agaricomycotina</taxon>
        <taxon>Agaricomycetes</taxon>
        <taxon>Agaricomycetidae</taxon>
        <taxon>Agaricales</taxon>
        <taxon>Marasmiineae</taxon>
        <taxon>Mycenaceae</taxon>
        <taxon>Mycena</taxon>
    </lineage>
</organism>
<name>A0AAD6XUJ0_9AGAR</name>
<gene>
    <name evidence="1" type="ORF">B0H15DRAFT_944076</name>
</gene>
<dbReference type="PANTHER" id="PTHR33096:SF1">
    <property type="entry name" value="CXC1-LIKE CYSTEINE CLUSTER ASSOCIATED WITH KDZ TRANSPOSASES DOMAIN-CONTAINING PROTEIN"/>
    <property type="match status" value="1"/>
</dbReference>
<accession>A0AAD6XUJ0</accession>
<dbReference type="Proteomes" id="UP001222325">
    <property type="component" value="Unassembled WGS sequence"/>
</dbReference>
<dbReference type="Pfam" id="PF18758">
    <property type="entry name" value="KDZ"/>
    <property type="match status" value="1"/>
</dbReference>
<reference evidence="1" key="1">
    <citation type="submission" date="2023-03" db="EMBL/GenBank/DDBJ databases">
        <title>Massive genome expansion in bonnet fungi (Mycena s.s.) driven by repeated elements and novel gene families across ecological guilds.</title>
        <authorList>
            <consortium name="Lawrence Berkeley National Laboratory"/>
            <person name="Harder C.B."/>
            <person name="Miyauchi S."/>
            <person name="Viragh M."/>
            <person name="Kuo A."/>
            <person name="Thoen E."/>
            <person name="Andreopoulos B."/>
            <person name="Lu D."/>
            <person name="Skrede I."/>
            <person name="Drula E."/>
            <person name="Henrissat B."/>
            <person name="Morin E."/>
            <person name="Kohler A."/>
            <person name="Barry K."/>
            <person name="LaButti K."/>
            <person name="Morin E."/>
            <person name="Salamov A."/>
            <person name="Lipzen A."/>
            <person name="Mereny Z."/>
            <person name="Hegedus B."/>
            <person name="Baldrian P."/>
            <person name="Stursova M."/>
            <person name="Weitz H."/>
            <person name="Taylor A."/>
            <person name="Grigoriev I.V."/>
            <person name="Nagy L.G."/>
            <person name="Martin F."/>
            <person name="Kauserud H."/>
        </authorList>
    </citation>
    <scope>NUCLEOTIDE SEQUENCE</scope>
    <source>
        <strain evidence="1">CBHHK173m</strain>
    </source>
</reference>
<dbReference type="EMBL" id="JARJCN010000005">
    <property type="protein sequence ID" value="KAJ7100788.1"/>
    <property type="molecule type" value="Genomic_DNA"/>
</dbReference>
<proteinExistence type="predicted"/>
<dbReference type="AlphaFoldDB" id="A0AAD6XUJ0"/>
<evidence type="ECO:0000313" key="1">
    <source>
        <dbReference type="EMBL" id="KAJ7100788.1"/>
    </source>
</evidence>
<sequence length="890" mass="100753">MPDNDNAMYSNPLEDVLDGTTLADISHAGGDFDNLAANEVPESNEELWQALRDSHNALFGRRRDYRTRRDRTQAVVDGFKLQMDAIADAYMDWSLKSRDGGMGMLPEVDPDEMVLNYLPLVVVDVFSSFDKLVPMLAADKFVASGLMNLGYVPCSPYGPRVAITIRALEVYRVTHLRCPRLGIQPYVRALCDIHGKVAFRTYLSTQFSIAFDVYLATLALVERRVQKALGRDTPDWRLKNACPPCMYKLEGEPQLLIPLLTTMDGNNSLRRFGQKARVEDEGGEESTTAFVSKARKDDREVPGDYYLSRSEVDKWAKEGLEDLMKGYTSDPEWVEEEDGCSERWSNMREEITSRALSLAKYGFAVIHHLIRVLGELGDGYDIGCKFKNMVNAHPVLGPFAREHRFRSLVGAFHGHAHNRRCQLCNLATYVEGVGLEDLEECESFFSKSNALAASTRYATTFHRRQAISTYMQHTDVFDTYQGLASLLASKYKRALEVKLGARTLRETMTRLGIPNAQTFVNWLAAEKEFLAGLQHEPLEETLQMEYYQKLVNLRAAEEKLVLVRNTVAIEDPGAQQYEQNAALTRRVETQRRQALELRDNVLVAVHELEARLEVTQRWEAGCEEWSAAAVMVSNRRYQRALDKLHGLVIARLFELTKCNMSGTGYKMRKHIAKALQARSRAIKTAIEQYNNAAAALEVPREPLSWEEVVDYTFLSDFDLLRFARTDIASEGWAQPAGREAMDQYFKLLRADEEIQRLNVEIPRLVTYMRDEEAFLERQEARILREDDGEALAHQVALYRMRQGRFNDAHRVRLLQLANLEGFSGSIEPGVPINKERLVGAAVGASLRARPVPESFDRASLGDGDEDDDETEADALDAAFIVLRVTEDPAQ</sequence>
<evidence type="ECO:0008006" key="3">
    <source>
        <dbReference type="Google" id="ProtNLM"/>
    </source>
</evidence>
<keyword evidence="2" id="KW-1185">Reference proteome</keyword>
<comment type="caution">
    <text evidence="1">The sequence shown here is derived from an EMBL/GenBank/DDBJ whole genome shotgun (WGS) entry which is preliminary data.</text>
</comment>
<protein>
    <recommendedName>
        <fullName evidence="3">CxC1-like cysteine cluster associated with KDZ transposases domain-containing protein</fullName>
    </recommendedName>
</protein>
<dbReference type="InterPro" id="IPR040521">
    <property type="entry name" value="KDZ"/>
</dbReference>
<evidence type="ECO:0000313" key="2">
    <source>
        <dbReference type="Proteomes" id="UP001222325"/>
    </source>
</evidence>